<sequence length="196" mass="22156">MNSSFNSQPFENESVISSLLKTALDNLVDGLLIVAANGRILQANAMATRVCHSLTPRPTDRAQVPTVLWRLCHPIFKNIANGIETHLGLEIDIATDQHQPIRVRIQPLNLKVQQEDCLMLILEDRQQAHRRRAMADGNRYGLTPREVDVWELRLQQQSYETIAKTLFITENTVKKHVKSILAKRRAYGDDRGAIAG</sequence>
<reference evidence="2" key="1">
    <citation type="submission" date="2020-10" db="EMBL/GenBank/DDBJ databases">
        <authorList>
            <person name="Castelo-Branco R."/>
            <person name="Eusebio N."/>
            <person name="Adriana R."/>
            <person name="Vieira A."/>
            <person name="Brugerolle De Fraissinette N."/>
            <person name="Rezende De Castro R."/>
            <person name="Schneider M.P."/>
            <person name="Vasconcelos V."/>
            <person name="Leao P.N."/>
        </authorList>
    </citation>
    <scope>NUCLEOTIDE SEQUENCE</scope>
    <source>
        <strain evidence="2">LEGE 11479</strain>
    </source>
</reference>
<accession>A0A928X0T5</accession>
<dbReference type="SUPFAM" id="SSF46894">
    <property type="entry name" value="C-terminal effector domain of the bipartite response regulators"/>
    <property type="match status" value="1"/>
</dbReference>
<dbReference type="RefSeq" id="WP_193991141.1">
    <property type="nucleotide sequence ID" value="NZ_JADEXP010000020.1"/>
</dbReference>
<organism evidence="2 3">
    <name type="scientific">Leptolyngbya cf. ectocarpi LEGE 11479</name>
    <dbReference type="NCBI Taxonomy" id="1828722"/>
    <lineage>
        <taxon>Bacteria</taxon>
        <taxon>Bacillati</taxon>
        <taxon>Cyanobacteriota</taxon>
        <taxon>Cyanophyceae</taxon>
        <taxon>Leptolyngbyales</taxon>
        <taxon>Leptolyngbyaceae</taxon>
        <taxon>Leptolyngbya group</taxon>
        <taxon>Leptolyngbya</taxon>
    </lineage>
</organism>
<name>A0A928X0T5_LEPEC</name>
<dbReference type="EMBL" id="JADEXP010000020">
    <property type="protein sequence ID" value="MBE9065840.1"/>
    <property type="molecule type" value="Genomic_DNA"/>
</dbReference>
<dbReference type="AlphaFoldDB" id="A0A928X0T5"/>
<evidence type="ECO:0000259" key="1">
    <source>
        <dbReference type="SMART" id="SM00421"/>
    </source>
</evidence>
<dbReference type="InterPro" id="IPR000792">
    <property type="entry name" value="Tscrpt_reg_LuxR_C"/>
</dbReference>
<dbReference type="GO" id="GO:0006355">
    <property type="term" value="P:regulation of DNA-templated transcription"/>
    <property type="evidence" value="ECO:0007669"/>
    <property type="project" value="InterPro"/>
</dbReference>
<feature type="domain" description="HTH luxR-type" evidence="1">
    <location>
        <begin position="139"/>
        <end position="186"/>
    </location>
</feature>
<proteinExistence type="predicted"/>
<dbReference type="GO" id="GO:0003677">
    <property type="term" value="F:DNA binding"/>
    <property type="evidence" value="ECO:0007669"/>
    <property type="project" value="InterPro"/>
</dbReference>
<protein>
    <submittedName>
        <fullName evidence="2">LuxR family transcriptional regulator</fullName>
    </submittedName>
</protein>
<dbReference type="Proteomes" id="UP000615026">
    <property type="component" value="Unassembled WGS sequence"/>
</dbReference>
<gene>
    <name evidence="2" type="ORF">IQ260_04150</name>
</gene>
<dbReference type="SMART" id="SM00421">
    <property type="entry name" value="HTH_LUXR"/>
    <property type="match status" value="1"/>
</dbReference>
<evidence type="ECO:0000313" key="2">
    <source>
        <dbReference type="EMBL" id="MBE9065840.1"/>
    </source>
</evidence>
<dbReference type="InterPro" id="IPR016032">
    <property type="entry name" value="Sig_transdc_resp-reg_C-effctor"/>
</dbReference>
<keyword evidence="3" id="KW-1185">Reference proteome</keyword>
<dbReference type="Pfam" id="PF00196">
    <property type="entry name" value="GerE"/>
    <property type="match status" value="1"/>
</dbReference>
<comment type="caution">
    <text evidence="2">The sequence shown here is derived from an EMBL/GenBank/DDBJ whole genome shotgun (WGS) entry which is preliminary data.</text>
</comment>
<evidence type="ECO:0000313" key="3">
    <source>
        <dbReference type="Proteomes" id="UP000615026"/>
    </source>
</evidence>
<dbReference type="Gene3D" id="1.10.10.10">
    <property type="entry name" value="Winged helix-like DNA-binding domain superfamily/Winged helix DNA-binding domain"/>
    <property type="match status" value="1"/>
</dbReference>
<dbReference type="InterPro" id="IPR036388">
    <property type="entry name" value="WH-like_DNA-bd_sf"/>
</dbReference>